<evidence type="ECO:0000256" key="1">
    <source>
        <dbReference type="ARBA" id="ARBA00004429"/>
    </source>
</evidence>
<keyword evidence="9" id="KW-0732">Signal</keyword>
<dbReference type="Pfam" id="PF20398">
    <property type="entry name" value="DUF6691"/>
    <property type="match status" value="1"/>
</dbReference>
<keyword evidence="5 8" id="KW-0812">Transmembrane</keyword>
<dbReference type="Pfam" id="PF04143">
    <property type="entry name" value="Sulf_transp"/>
    <property type="match status" value="1"/>
</dbReference>
<keyword evidence="2" id="KW-0813">Transport</keyword>
<organism evidence="10 11">
    <name type="scientific">Rhodotorula mucilaginosa</name>
    <name type="common">Yeast</name>
    <name type="synonym">Rhodotorula rubra</name>
    <dbReference type="NCBI Taxonomy" id="5537"/>
    <lineage>
        <taxon>Eukaryota</taxon>
        <taxon>Fungi</taxon>
        <taxon>Dikarya</taxon>
        <taxon>Basidiomycota</taxon>
        <taxon>Pucciniomycotina</taxon>
        <taxon>Microbotryomycetes</taxon>
        <taxon>Sporidiobolales</taxon>
        <taxon>Sporidiobolaceae</taxon>
        <taxon>Rhodotorula</taxon>
    </lineage>
</organism>
<comment type="caution">
    <text evidence="10">The sequence shown here is derived from an EMBL/GenBank/DDBJ whole genome shotgun (WGS) entry which is preliminary data.</text>
</comment>
<dbReference type="EMBL" id="PUHQ01000052">
    <property type="protein sequence ID" value="KAG0659594.1"/>
    <property type="molecule type" value="Genomic_DNA"/>
</dbReference>
<keyword evidence="11" id="KW-1185">Reference proteome</keyword>
<evidence type="ECO:0000256" key="6">
    <source>
        <dbReference type="ARBA" id="ARBA00022989"/>
    </source>
</evidence>
<dbReference type="AlphaFoldDB" id="A0A9P6W153"/>
<evidence type="ECO:0000313" key="10">
    <source>
        <dbReference type="EMBL" id="KAG0659594.1"/>
    </source>
</evidence>
<evidence type="ECO:0000256" key="7">
    <source>
        <dbReference type="ARBA" id="ARBA00023136"/>
    </source>
</evidence>
<dbReference type="InterPro" id="IPR007272">
    <property type="entry name" value="Sulf_transp_TsuA/YedE"/>
</dbReference>
<dbReference type="Proteomes" id="UP000777482">
    <property type="component" value="Unassembled WGS sequence"/>
</dbReference>
<dbReference type="PANTHER" id="PTHR30574:SF1">
    <property type="entry name" value="SULPHUR TRANSPORT DOMAIN-CONTAINING PROTEIN"/>
    <property type="match status" value="1"/>
</dbReference>
<reference evidence="10 11" key="1">
    <citation type="submission" date="2020-11" db="EMBL/GenBank/DDBJ databases">
        <title>Kefir isolates.</title>
        <authorList>
            <person name="Marcisauskas S."/>
            <person name="Kim Y."/>
            <person name="Blasche S."/>
        </authorList>
    </citation>
    <scope>NUCLEOTIDE SEQUENCE [LARGE SCALE GENOMIC DNA]</scope>
    <source>
        <strain evidence="10 11">KR</strain>
    </source>
</reference>
<dbReference type="InterPro" id="IPR046513">
    <property type="entry name" value="DUF6691"/>
</dbReference>
<evidence type="ECO:0000313" key="11">
    <source>
        <dbReference type="Proteomes" id="UP000777482"/>
    </source>
</evidence>
<dbReference type="GO" id="GO:0005886">
    <property type="term" value="C:plasma membrane"/>
    <property type="evidence" value="ECO:0007669"/>
    <property type="project" value="UniProtKB-SubCell"/>
</dbReference>
<feature type="transmembrane region" description="Helical" evidence="8">
    <location>
        <begin position="215"/>
        <end position="233"/>
    </location>
</feature>
<evidence type="ECO:0000256" key="2">
    <source>
        <dbReference type="ARBA" id="ARBA00022448"/>
    </source>
</evidence>
<evidence type="ECO:0000256" key="5">
    <source>
        <dbReference type="ARBA" id="ARBA00022692"/>
    </source>
</evidence>
<name>A0A9P6W153_RHOMI</name>
<keyword evidence="6 8" id="KW-1133">Transmembrane helix</keyword>
<evidence type="ECO:0000256" key="4">
    <source>
        <dbReference type="ARBA" id="ARBA00022519"/>
    </source>
</evidence>
<proteinExistence type="predicted"/>
<evidence type="ECO:0000256" key="9">
    <source>
        <dbReference type="SAM" id="SignalP"/>
    </source>
</evidence>
<evidence type="ECO:0000256" key="8">
    <source>
        <dbReference type="SAM" id="Phobius"/>
    </source>
</evidence>
<keyword evidence="7 8" id="KW-0472">Membrane</keyword>
<keyword evidence="4" id="KW-0997">Cell inner membrane</keyword>
<feature type="transmembrane region" description="Helical" evidence="8">
    <location>
        <begin position="333"/>
        <end position="353"/>
    </location>
</feature>
<feature type="transmembrane region" description="Helical" evidence="8">
    <location>
        <begin position="253"/>
        <end position="273"/>
    </location>
</feature>
<protein>
    <recommendedName>
        <fullName evidence="12">Sulphur transport domain-containing protein</fullName>
    </recommendedName>
</protein>
<feature type="chain" id="PRO_5040353163" description="Sulphur transport domain-containing protein" evidence="9">
    <location>
        <begin position="25"/>
        <end position="356"/>
    </location>
</feature>
<evidence type="ECO:0008006" key="12">
    <source>
        <dbReference type="Google" id="ProtNLM"/>
    </source>
</evidence>
<keyword evidence="3" id="KW-1003">Cell membrane</keyword>
<gene>
    <name evidence="10" type="ORF">C6P46_005085</name>
</gene>
<evidence type="ECO:0000256" key="3">
    <source>
        <dbReference type="ARBA" id="ARBA00022475"/>
    </source>
</evidence>
<dbReference type="OrthoDB" id="10254418at2759"/>
<feature type="transmembrane region" description="Helical" evidence="8">
    <location>
        <begin position="136"/>
        <end position="162"/>
    </location>
</feature>
<sequence>MGFTPLPSFVGGLLLSYSTSTLLATQGRILGCSGVSHATVAGLLLPESPTNDRKQAWKWATTAGLVVGGMVLRVVRPQLETWIGASIFDAPIAIQQLGWVRILAAGFLVGAGTKLANGCTSGHMLIGLARKSKRSLVAVLTFFTSALLTSTVLFPSPLLSLYSAASKLPFPLPDTYDAAPPIVALLILVAPVLSSLPSVSYSLPLPAHLKPVVQSFFLGLTFTIGLALAGMTRPTKVLSFFFLPGLAPAPAPAWDPSLAMVALGGLVPNFFVWNKVLARWKRPIENDKWECPPVATGRIDAKLVLGSAMFGIGWGLMGICPGPMLALLGAGPAIAGSAFFAFASAYAFGGLVARPF</sequence>
<feature type="transmembrane region" description="Helical" evidence="8">
    <location>
        <begin position="303"/>
        <end position="327"/>
    </location>
</feature>
<comment type="subcellular location">
    <subcellularLocation>
        <location evidence="1">Cell inner membrane</location>
        <topology evidence="1">Multi-pass membrane protein</topology>
    </subcellularLocation>
</comment>
<feature type="signal peptide" evidence="9">
    <location>
        <begin position="1"/>
        <end position="24"/>
    </location>
</feature>
<accession>A0A9P6W153</accession>
<feature type="transmembrane region" description="Helical" evidence="8">
    <location>
        <begin position="182"/>
        <end position="203"/>
    </location>
</feature>
<dbReference type="PANTHER" id="PTHR30574">
    <property type="entry name" value="INNER MEMBRANE PROTEIN YEDE"/>
    <property type="match status" value="1"/>
</dbReference>